<name>A0AAX4H4F6_9ASCO</name>
<dbReference type="KEGG" id="asau:88171682"/>
<dbReference type="InterPro" id="IPR003958">
    <property type="entry name" value="CBFA_NFYB_domain"/>
</dbReference>
<dbReference type="GO" id="GO:0008623">
    <property type="term" value="C:CHRAC"/>
    <property type="evidence" value="ECO:0007669"/>
    <property type="project" value="TreeGrafter"/>
</dbReference>
<dbReference type="GO" id="GO:0046982">
    <property type="term" value="F:protein heterodimerization activity"/>
    <property type="evidence" value="ECO:0007669"/>
    <property type="project" value="InterPro"/>
</dbReference>
<dbReference type="GO" id="GO:0006974">
    <property type="term" value="P:DNA damage response"/>
    <property type="evidence" value="ECO:0007669"/>
    <property type="project" value="TreeGrafter"/>
</dbReference>
<dbReference type="GO" id="GO:0031490">
    <property type="term" value="F:chromatin DNA binding"/>
    <property type="evidence" value="ECO:0007669"/>
    <property type="project" value="TreeGrafter"/>
</dbReference>
<evidence type="ECO:0000256" key="5">
    <source>
        <dbReference type="ARBA" id="ARBA00042096"/>
    </source>
</evidence>
<feature type="region of interest" description="Disordered" evidence="6">
    <location>
        <begin position="128"/>
        <end position="153"/>
    </location>
</feature>
<feature type="compositionally biased region" description="Basic and acidic residues" evidence="6">
    <location>
        <begin position="128"/>
        <end position="148"/>
    </location>
</feature>
<dbReference type="PANTHER" id="PTHR46172">
    <property type="entry name" value="DNA POLYMERASE EPSILON SUBUNIT 3"/>
    <property type="match status" value="1"/>
</dbReference>
<keyword evidence="3" id="KW-0539">Nucleus</keyword>
<dbReference type="EMBL" id="CP138894">
    <property type="protein sequence ID" value="WPK23375.1"/>
    <property type="molecule type" value="Genomic_DNA"/>
</dbReference>
<evidence type="ECO:0000256" key="4">
    <source>
        <dbReference type="ARBA" id="ARBA00039775"/>
    </source>
</evidence>
<dbReference type="InterPro" id="IPR009072">
    <property type="entry name" value="Histone-fold"/>
</dbReference>
<gene>
    <name evidence="8" type="ORF">PUMCH_000613</name>
</gene>
<feature type="compositionally biased region" description="Acidic residues" evidence="6">
    <location>
        <begin position="217"/>
        <end position="234"/>
    </location>
</feature>
<dbReference type="InterPro" id="IPR051377">
    <property type="entry name" value="DNA_Pol-Epsilon_Subunit"/>
</dbReference>
<dbReference type="GO" id="GO:0006272">
    <property type="term" value="P:leading strand elongation"/>
    <property type="evidence" value="ECO:0007669"/>
    <property type="project" value="TreeGrafter"/>
</dbReference>
<sequence>MPPKGWKKSLEPSLLHEEVELVSIDDILFPRATIAKSIKSILDTEDEKMTLSKDSLIAIQRAATVFVSHLQFHARLIAKHNNRKNVYASDILAGMEYAGFAGFVPRVKQLLATYEEDVSATRRKKAVEKESGVKLEPEPVAKKAKVDPAEEPLEDILDEIVDESDDDDEVVEVVEDAEAMVVDENDEEDEGDDEDEEDATKKNPIALLNKEEKELEGVEPEEPQQEADSEDESS</sequence>
<accession>A0AAX4H4F6</accession>
<evidence type="ECO:0000313" key="9">
    <source>
        <dbReference type="Proteomes" id="UP001338582"/>
    </source>
</evidence>
<keyword evidence="2" id="KW-0235">DNA replication</keyword>
<feature type="region of interest" description="Disordered" evidence="6">
    <location>
        <begin position="175"/>
        <end position="234"/>
    </location>
</feature>
<feature type="compositionally biased region" description="Acidic residues" evidence="6">
    <location>
        <begin position="175"/>
        <end position="198"/>
    </location>
</feature>
<dbReference type="Proteomes" id="UP001338582">
    <property type="component" value="Chromosome 1"/>
</dbReference>
<dbReference type="PANTHER" id="PTHR46172:SF1">
    <property type="entry name" value="DNA POLYMERASE EPSILON SUBUNIT 3"/>
    <property type="match status" value="1"/>
</dbReference>
<feature type="domain" description="Transcription factor CBF/NF-Y/archaeal histone" evidence="7">
    <location>
        <begin position="28"/>
        <end position="93"/>
    </location>
</feature>
<evidence type="ECO:0000313" key="8">
    <source>
        <dbReference type="EMBL" id="WPK23375.1"/>
    </source>
</evidence>
<evidence type="ECO:0000256" key="6">
    <source>
        <dbReference type="SAM" id="MobiDB-lite"/>
    </source>
</evidence>
<protein>
    <recommendedName>
        <fullName evidence="4">DNA polymerase epsilon subunit D</fullName>
    </recommendedName>
    <alternativeName>
        <fullName evidence="5">DNA polymerase II subunit D</fullName>
    </alternativeName>
</protein>
<dbReference type="SUPFAM" id="SSF47113">
    <property type="entry name" value="Histone-fold"/>
    <property type="match status" value="1"/>
</dbReference>
<dbReference type="Pfam" id="PF00808">
    <property type="entry name" value="CBFD_NFYB_HMF"/>
    <property type="match status" value="1"/>
</dbReference>
<evidence type="ECO:0000259" key="7">
    <source>
        <dbReference type="Pfam" id="PF00808"/>
    </source>
</evidence>
<dbReference type="CDD" id="cd22928">
    <property type="entry name" value="HFD_POLE3_DPB4"/>
    <property type="match status" value="1"/>
</dbReference>
<comment type="subcellular location">
    <subcellularLocation>
        <location evidence="1">Nucleus</location>
    </subcellularLocation>
</comment>
<keyword evidence="9" id="KW-1185">Reference proteome</keyword>
<dbReference type="GO" id="GO:0008622">
    <property type="term" value="C:epsilon DNA polymerase complex"/>
    <property type="evidence" value="ECO:0007669"/>
    <property type="project" value="TreeGrafter"/>
</dbReference>
<dbReference type="AlphaFoldDB" id="A0AAX4H4F6"/>
<organism evidence="8 9">
    <name type="scientific">Australozyma saopauloensis</name>
    <dbReference type="NCBI Taxonomy" id="291208"/>
    <lineage>
        <taxon>Eukaryota</taxon>
        <taxon>Fungi</taxon>
        <taxon>Dikarya</taxon>
        <taxon>Ascomycota</taxon>
        <taxon>Saccharomycotina</taxon>
        <taxon>Pichiomycetes</taxon>
        <taxon>Metschnikowiaceae</taxon>
        <taxon>Australozyma</taxon>
    </lineage>
</organism>
<reference evidence="8 9" key="1">
    <citation type="submission" date="2023-10" db="EMBL/GenBank/DDBJ databases">
        <title>Draft Genome Sequence of Candida saopaulonensis from a very Premature Infant with Sepsis.</title>
        <authorList>
            <person name="Ning Y."/>
            <person name="Dai R."/>
            <person name="Xiao M."/>
            <person name="Xu Y."/>
            <person name="Yan Q."/>
            <person name="Zhang L."/>
        </authorList>
    </citation>
    <scope>NUCLEOTIDE SEQUENCE [LARGE SCALE GENOMIC DNA]</scope>
    <source>
        <strain evidence="8 9">19XY460</strain>
    </source>
</reference>
<evidence type="ECO:0000256" key="2">
    <source>
        <dbReference type="ARBA" id="ARBA00022705"/>
    </source>
</evidence>
<dbReference type="Gene3D" id="1.10.20.10">
    <property type="entry name" value="Histone, subunit A"/>
    <property type="match status" value="1"/>
</dbReference>
<evidence type="ECO:0000256" key="3">
    <source>
        <dbReference type="ARBA" id="ARBA00023242"/>
    </source>
</evidence>
<proteinExistence type="predicted"/>
<dbReference type="GeneID" id="88171682"/>
<evidence type="ECO:0000256" key="1">
    <source>
        <dbReference type="ARBA" id="ARBA00004123"/>
    </source>
</evidence>
<dbReference type="GO" id="GO:0031507">
    <property type="term" value="P:heterochromatin formation"/>
    <property type="evidence" value="ECO:0007669"/>
    <property type="project" value="TreeGrafter"/>
</dbReference>
<dbReference type="RefSeq" id="XP_062875762.1">
    <property type="nucleotide sequence ID" value="XM_063019692.1"/>
</dbReference>